<evidence type="ECO:0000256" key="3">
    <source>
        <dbReference type="ARBA" id="ARBA00022771"/>
    </source>
</evidence>
<proteinExistence type="predicted"/>
<dbReference type="PROSITE" id="PS50157">
    <property type="entry name" value="ZINC_FINGER_C2H2_2"/>
    <property type="match status" value="15"/>
</dbReference>
<dbReference type="Pfam" id="PF12874">
    <property type="entry name" value="zf-met"/>
    <property type="match status" value="1"/>
</dbReference>
<evidence type="ECO:0000259" key="7">
    <source>
        <dbReference type="PROSITE" id="PS50157"/>
    </source>
</evidence>
<feature type="domain" description="C2H2-type" evidence="7">
    <location>
        <begin position="1279"/>
        <end position="1307"/>
    </location>
</feature>
<accession>A0A2S2PFE4</accession>
<feature type="domain" description="C2H2-type" evidence="7">
    <location>
        <begin position="804"/>
        <end position="832"/>
    </location>
</feature>
<dbReference type="PANTHER" id="PTHR24379">
    <property type="entry name" value="KRAB AND ZINC FINGER DOMAIN-CONTAINING"/>
    <property type="match status" value="1"/>
</dbReference>
<evidence type="ECO:0000256" key="6">
    <source>
        <dbReference type="SAM" id="MobiDB-lite"/>
    </source>
</evidence>
<dbReference type="Pfam" id="PF00096">
    <property type="entry name" value="zf-C2H2"/>
    <property type="match status" value="11"/>
</dbReference>
<feature type="domain" description="C2H2-type" evidence="7">
    <location>
        <begin position="1309"/>
        <end position="1332"/>
    </location>
</feature>
<feature type="domain" description="C2H2-type" evidence="7">
    <location>
        <begin position="1213"/>
        <end position="1241"/>
    </location>
</feature>
<feature type="domain" description="C2H2-type" evidence="7">
    <location>
        <begin position="833"/>
        <end position="860"/>
    </location>
</feature>
<dbReference type="InterPro" id="IPR013087">
    <property type="entry name" value="Znf_C2H2_type"/>
</dbReference>
<dbReference type="PROSITE" id="PS00028">
    <property type="entry name" value="ZINC_FINGER_C2H2_1"/>
    <property type="match status" value="18"/>
</dbReference>
<feature type="compositionally biased region" description="Polar residues" evidence="6">
    <location>
        <begin position="756"/>
        <end position="773"/>
    </location>
</feature>
<feature type="domain" description="C2H2-type" evidence="7">
    <location>
        <begin position="1010"/>
        <end position="1037"/>
    </location>
</feature>
<reference evidence="8" key="1">
    <citation type="submission" date="2018-04" db="EMBL/GenBank/DDBJ databases">
        <title>Transcriptome of Schizaphis graminum biotype I.</title>
        <authorList>
            <person name="Scully E.D."/>
            <person name="Geib S.M."/>
            <person name="Palmer N.A."/>
            <person name="Koch K."/>
            <person name="Bradshaw J."/>
            <person name="Heng-Moss T."/>
            <person name="Sarath G."/>
        </authorList>
    </citation>
    <scope>NUCLEOTIDE SEQUENCE</scope>
</reference>
<evidence type="ECO:0000256" key="2">
    <source>
        <dbReference type="ARBA" id="ARBA00022737"/>
    </source>
</evidence>
<feature type="domain" description="C2H2-type" evidence="7">
    <location>
        <begin position="138"/>
        <end position="161"/>
    </location>
</feature>
<feature type="domain" description="C2H2-type" evidence="7">
    <location>
        <begin position="1364"/>
        <end position="1386"/>
    </location>
</feature>
<keyword evidence="2" id="KW-0677">Repeat</keyword>
<dbReference type="EMBL" id="GGMR01015541">
    <property type="protein sequence ID" value="MBY28160.1"/>
    <property type="molecule type" value="Transcribed_RNA"/>
</dbReference>
<dbReference type="PANTHER" id="PTHR24379:SF121">
    <property type="entry name" value="C2H2-TYPE DOMAIN-CONTAINING PROTEIN"/>
    <property type="match status" value="1"/>
</dbReference>
<feature type="domain" description="C2H2-type" evidence="7">
    <location>
        <begin position="1391"/>
        <end position="1419"/>
    </location>
</feature>
<feature type="domain" description="C2H2-type" evidence="7">
    <location>
        <begin position="982"/>
        <end position="1009"/>
    </location>
</feature>
<gene>
    <name evidence="8" type="primary">Zfp26_2</name>
    <name evidence="8" type="ORF">g.45034</name>
</gene>
<protein>
    <submittedName>
        <fullName evidence="8">Zinc finger protein</fullName>
    </submittedName>
</protein>
<dbReference type="SUPFAM" id="SSF57667">
    <property type="entry name" value="beta-beta-alpha zinc fingers"/>
    <property type="match status" value="8"/>
</dbReference>
<feature type="region of interest" description="Disordered" evidence="6">
    <location>
        <begin position="756"/>
        <end position="775"/>
    </location>
</feature>
<evidence type="ECO:0000256" key="1">
    <source>
        <dbReference type="ARBA" id="ARBA00022723"/>
    </source>
</evidence>
<dbReference type="Gene3D" id="3.30.160.60">
    <property type="entry name" value="Classic Zinc Finger"/>
    <property type="match status" value="11"/>
</dbReference>
<evidence type="ECO:0000313" key="8">
    <source>
        <dbReference type="EMBL" id="MBY28160.1"/>
    </source>
</evidence>
<keyword evidence="1" id="KW-0479">Metal-binding</keyword>
<sequence length="1501" mass="174291">MTPMKDYIKVEVTGDADAVTSELYVENTIENPAWYTVEDNHVSLISENVEKVIKLETDMLDDCMWESRIEISKDVANQNNVELSLETQNIPVDNIDINPESTSNKIFYCNICGKSFALNYLLKNHIKEHKRQVNFKINKCKYCGERFKLKFGLNRHIQKYHNHMFECKFCKRIFEISIYNEHMKTHEKKETRIDTIPNIKLRKLNGVWKSKTNVFKCNICFQKCHSEKNLVEHMETHDNFQTQCNDCLKYISVSELNNHMQQIHNKHLFKCQKCNLQFEKQQHLNCHLIHCLKSSSTKWNKVRGKCKVNSTTCSACGIVFNNSLSLKNHMTIGCKHYTCKYCGQFFSSRILWLRHIDVHEKDEKCVMLTVNTDKTTKIKEYDQTKVVNDSSCNTNEGQLLSRNVIGKNNSDQTNLVISNDHIAPNLMVNNINLNINEEKISCKKEAVNNNESITLNISQNLMIDESNTNLKQNKVLVNVKKRNGSGQMDLMNSNATIVSTASNNSMANDCHIKNIKQERCLNANAKDRNISHQMINNQPTVSVAPHNLIANNCLVLNIKQEKDLCTTNKETNSPDQINLVNSNESIISTVSHTSISNNILNIKQEKDTSTDVRRRTSSDNIDLMNSNESNDSMAFQNPINIANSHIASTIRETPYFCIRKLPNIKSIFCNDDNEQTSQNNVIFICRICRKSPATDIHSFALHMSDHSECSMHECIVCDKTFTTVLLWTNHMTYHQQQLDLNVSAVQYNPIETDLNSSGPINSGNMEPQVSTTSRNRKFKISSLNDSYLEITSLNNSANKIKKQYDCSICKKVFPSKVTLKVHHQTRHNKLQSFFCRYCDRIFSGRGQCTNHEKSHIGLNELVLQNNEDNYPEAIVDHNNISIENKNIDSETRSIKHTNKIKLSTRKNYCNLCRRKFTKRCYFTNHMQLKHNININSSKQLASIDCRKPIILSKNIELTNKYENKLSIPVDKDLNNQNEKKSTFCTICNKHFAHLGALTNHMNIHSDHKLYKCQYCSRKFRREGPYIMHEKKHVLNNEIKSAPNQNRNNITVEVHENCNDFNNPVDGNSNGKNVINLKHLWFTCDVCDKKFSTPFLLNVHRKSHPDVVPYICKICNRSYSLKFRWNWHLKEHYIRHYSKQHINNLKSNIGKQKIGSIHHQDKMKCRYCKKEYNSISQWKKHMTLSKECRRHCKSNLPEFTSNQASKKSTKSCRFKCNICKKTYSTSYNRSVHMKNVHNKLDTTDSNIHNNTSFQKEKPIEIIQQKPVVKKRNRSNHINSTKCKLCGKVYSSAANLGRHVSIIHTNSYKPMTCNVCGKTFKHKFSYREHLKIKHKKLFKNYEEINCKNKRTNRKIIPMNKKGITKYFCKICKIKFADNITLQEHSKMHIVNMYKCKDCGQQFETNVTLGNHILENHSANISTFNKNENVKNYENKNASLKVINNNPAQCKVCLKILKDPGYLHEHMRLHTGVKPFKCDNCNTAFRFKSNLRMHQKKNLPCYVP</sequence>
<feature type="domain" description="C2H2-type" evidence="7">
    <location>
        <begin position="1081"/>
        <end position="1108"/>
    </location>
</feature>
<evidence type="ECO:0000256" key="4">
    <source>
        <dbReference type="ARBA" id="ARBA00022833"/>
    </source>
</evidence>
<keyword evidence="4" id="KW-0862">Zinc</keyword>
<evidence type="ECO:0000256" key="5">
    <source>
        <dbReference type="PROSITE-ProRule" id="PRU00042"/>
    </source>
</evidence>
<dbReference type="GO" id="GO:0008270">
    <property type="term" value="F:zinc ion binding"/>
    <property type="evidence" value="ECO:0007669"/>
    <property type="project" value="UniProtKB-KW"/>
</dbReference>
<keyword evidence="3 5" id="KW-0863">Zinc-finger</keyword>
<feature type="domain" description="C2H2-type" evidence="7">
    <location>
        <begin position="1445"/>
        <end position="1472"/>
    </location>
</feature>
<name>A0A2S2PFE4_SCHGA</name>
<dbReference type="InterPro" id="IPR036236">
    <property type="entry name" value="Znf_C2H2_sf"/>
</dbReference>
<organism evidence="8">
    <name type="scientific">Schizaphis graminum</name>
    <name type="common">Green bug aphid</name>
    <dbReference type="NCBI Taxonomy" id="13262"/>
    <lineage>
        <taxon>Eukaryota</taxon>
        <taxon>Metazoa</taxon>
        <taxon>Ecdysozoa</taxon>
        <taxon>Arthropoda</taxon>
        <taxon>Hexapoda</taxon>
        <taxon>Insecta</taxon>
        <taxon>Pterygota</taxon>
        <taxon>Neoptera</taxon>
        <taxon>Paraneoptera</taxon>
        <taxon>Hemiptera</taxon>
        <taxon>Sternorrhyncha</taxon>
        <taxon>Aphidomorpha</taxon>
        <taxon>Aphidoidea</taxon>
        <taxon>Aphididae</taxon>
        <taxon>Aphidini</taxon>
        <taxon>Schizaphis</taxon>
    </lineage>
</organism>
<feature type="domain" description="C2H2-type" evidence="7">
    <location>
        <begin position="337"/>
        <end position="364"/>
    </location>
</feature>
<feature type="domain" description="C2H2-type" evidence="7">
    <location>
        <begin position="1473"/>
        <end position="1493"/>
    </location>
</feature>
<feature type="domain" description="C2H2-type" evidence="7">
    <location>
        <begin position="107"/>
        <end position="134"/>
    </location>
</feature>
<dbReference type="SMART" id="SM00355">
    <property type="entry name" value="ZnF_C2H2"/>
    <property type="match status" value="25"/>
</dbReference>